<organism evidence="2">
    <name type="scientific">Timema tahoe</name>
    <dbReference type="NCBI Taxonomy" id="61484"/>
    <lineage>
        <taxon>Eukaryota</taxon>
        <taxon>Metazoa</taxon>
        <taxon>Ecdysozoa</taxon>
        <taxon>Arthropoda</taxon>
        <taxon>Hexapoda</taxon>
        <taxon>Insecta</taxon>
        <taxon>Pterygota</taxon>
        <taxon>Neoptera</taxon>
        <taxon>Polyneoptera</taxon>
        <taxon>Phasmatodea</taxon>
        <taxon>Timematodea</taxon>
        <taxon>Timematoidea</taxon>
        <taxon>Timematidae</taxon>
        <taxon>Timema</taxon>
    </lineage>
</organism>
<accession>A0A7R9NXT0</accession>
<dbReference type="InterPro" id="IPR033640">
    <property type="entry name" value="FAR_C"/>
</dbReference>
<evidence type="ECO:0000259" key="1">
    <source>
        <dbReference type="Pfam" id="PF03015"/>
    </source>
</evidence>
<feature type="domain" description="Fatty acyl-CoA reductase C-terminal" evidence="1">
    <location>
        <begin position="1"/>
        <end position="52"/>
    </location>
</feature>
<dbReference type="EMBL" id="OE003366">
    <property type="protein sequence ID" value="CAD7460067.1"/>
    <property type="molecule type" value="Genomic_DNA"/>
</dbReference>
<sequence>MNEWTFKNTNLRDLLTQLPPKDRDTFNFDASNINVEEYVKNWVVGSRRFILRLDDSSIPEAKKKLRREGGSRGYTHKMHTKREKKGEGVVVDREHVMREPWISPEQCYWHLQPSSAGTSYFTLTGSLCEHTMLTRLLASRFQSKQHVRDIRLSSMGDRQLGTYTVEWGSLSLGHYTILVVVGWPIMI</sequence>
<proteinExistence type="predicted"/>
<dbReference type="Pfam" id="PF03015">
    <property type="entry name" value="Sterile"/>
    <property type="match status" value="1"/>
</dbReference>
<protein>
    <recommendedName>
        <fullName evidence="1">Fatty acyl-CoA reductase C-terminal domain-containing protein</fullName>
    </recommendedName>
</protein>
<reference evidence="2" key="1">
    <citation type="submission" date="2020-11" db="EMBL/GenBank/DDBJ databases">
        <authorList>
            <person name="Tran Van P."/>
        </authorList>
    </citation>
    <scope>NUCLEOTIDE SEQUENCE</scope>
</reference>
<evidence type="ECO:0000313" key="2">
    <source>
        <dbReference type="EMBL" id="CAD7460067.1"/>
    </source>
</evidence>
<name>A0A7R9NXT0_9NEOP</name>
<dbReference type="CDD" id="cd09071">
    <property type="entry name" value="FAR_C"/>
    <property type="match status" value="1"/>
</dbReference>
<gene>
    <name evidence="2" type="ORF">TTEB3V08_LOCUS8012</name>
</gene>
<dbReference type="AlphaFoldDB" id="A0A7R9NXT0"/>